<evidence type="ECO:0000259" key="3">
    <source>
        <dbReference type="PROSITE" id="PS50206"/>
    </source>
</evidence>
<dbReference type="InterPro" id="IPR036873">
    <property type="entry name" value="Rhodanese-like_dom_sf"/>
</dbReference>
<dbReference type="NCBIfam" id="NF001195">
    <property type="entry name" value="PRK00162.1"/>
    <property type="match status" value="1"/>
</dbReference>
<name>A0A382U3N0_9ZZZZ</name>
<dbReference type="InterPro" id="IPR023695">
    <property type="entry name" value="Thiosulf_sulfurTrfase"/>
</dbReference>
<dbReference type="Pfam" id="PF00581">
    <property type="entry name" value="Rhodanese"/>
    <property type="match status" value="1"/>
</dbReference>
<dbReference type="GO" id="GO:0004792">
    <property type="term" value="F:thiosulfate-cyanide sulfurtransferase activity"/>
    <property type="evidence" value="ECO:0007669"/>
    <property type="project" value="InterPro"/>
</dbReference>
<keyword evidence="1" id="KW-0963">Cytoplasm</keyword>
<evidence type="ECO:0000313" key="4">
    <source>
        <dbReference type="EMBL" id="SVD28288.1"/>
    </source>
</evidence>
<proteinExistence type="inferred from homology"/>
<keyword evidence="2" id="KW-0808">Transferase</keyword>
<accession>A0A382U3N0</accession>
<evidence type="ECO:0000256" key="1">
    <source>
        <dbReference type="ARBA" id="ARBA00022490"/>
    </source>
</evidence>
<dbReference type="AlphaFoldDB" id="A0A382U3N0"/>
<dbReference type="InterPro" id="IPR050229">
    <property type="entry name" value="GlpE_sulfurtransferase"/>
</dbReference>
<dbReference type="SUPFAM" id="SSF52821">
    <property type="entry name" value="Rhodanese/Cell cycle control phosphatase"/>
    <property type="match status" value="1"/>
</dbReference>
<evidence type="ECO:0000256" key="2">
    <source>
        <dbReference type="ARBA" id="ARBA00022679"/>
    </source>
</evidence>
<dbReference type="CDD" id="cd01444">
    <property type="entry name" value="GlpE_ST"/>
    <property type="match status" value="1"/>
</dbReference>
<gene>
    <name evidence="4" type="ORF">METZ01_LOCUS381142</name>
</gene>
<dbReference type="Gene3D" id="3.40.250.10">
    <property type="entry name" value="Rhodanese-like domain"/>
    <property type="match status" value="1"/>
</dbReference>
<dbReference type="GO" id="GO:0005737">
    <property type="term" value="C:cytoplasm"/>
    <property type="evidence" value="ECO:0007669"/>
    <property type="project" value="InterPro"/>
</dbReference>
<protein>
    <recommendedName>
        <fullName evidence="3">Rhodanese domain-containing protein</fullName>
    </recommendedName>
</protein>
<sequence length="104" mass="11523">MYKAIEPAEAHDLMQQGPITIVDIRDPASFEMGHLENAQQVTGDNVEEFVGSSDFNQPLLVYCYHGISSQSAADYFGEQGFQDVYHLAGGFEAWRLGDLPTHSN</sequence>
<dbReference type="PANTHER" id="PTHR43031:SF6">
    <property type="entry name" value="THIOSULFATE SULFURTRANSFERASE GLPE"/>
    <property type="match status" value="1"/>
</dbReference>
<dbReference type="PROSITE" id="PS50206">
    <property type="entry name" value="RHODANESE_3"/>
    <property type="match status" value="1"/>
</dbReference>
<dbReference type="InterPro" id="IPR001763">
    <property type="entry name" value="Rhodanese-like_dom"/>
</dbReference>
<reference evidence="4" key="1">
    <citation type="submission" date="2018-05" db="EMBL/GenBank/DDBJ databases">
        <authorList>
            <person name="Lanie J.A."/>
            <person name="Ng W.-L."/>
            <person name="Kazmierczak K.M."/>
            <person name="Andrzejewski T.M."/>
            <person name="Davidsen T.M."/>
            <person name="Wayne K.J."/>
            <person name="Tettelin H."/>
            <person name="Glass J.I."/>
            <person name="Rusch D."/>
            <person name="Podicherti R."/>
            <person name="Tsui H.-C.T."/>
            <person name="Winkler M.E."/>
        </authorList>
    </citation>
    <scope>NUCLEOTIDE SEQUENCE</scope>
</reference>
<dbReference type="SMART" id="SM00450">
    <property type="entry name" value="RHOD"/>
    <property type="match status" value="1"/>
</dbReference>
<dbReference type="HAMAP" id="MF_01009">
    <property type="entry name" value="Thiosulf_sulfurtr"/>
    <property type="match status" value="1"/>
</dbReference>
<dbReference type="PANTHER" id="PTHR43031">
    <property type="entry name" value="FAD-DEPENDENT OXIDOREDUCTASE"/>
    <property type="match status" value="1"/>
</dbReference>
<feature type="domain" description="Rhodanese" evidence="3">
    <location>
        <begin position="15"/>
        <end position="103"/>
    </location>
</feature>
<organism evidence="4">
    <name type="scientific">marine metagenome</name>
    <dbReference type="NCBI Taxonomy" id="408172"/>
    <lineage>
        <taxon>unclassified sequences</taxon>
        <taxon>metagenomes</taxon>
        <taxon>ecological metagenomes</taxon>
    </lineage>
</organism>
<dbReference type="EMBL" id="UINC01140885">
    <property type="protein sequence ID" value="SVD28288.1"/>
    <property type="molecule type" value="Genomic_DNA"/>
</dbReference>